<dbReference type="Proteomes" id="UP000886047">
    <property type="component" value="Unassembled WGS sequence"/>
</dbReference>
<sequence>MQTTTFPVQNGKYFGYEIVIDGKVFIHQEHIPAIEGKHYFQTEELAQRVGTAVKKKLEQNMLLYP</sequence>
<protein>
    <submittedName>
        <fullName evidence="1">DUF4907 domain-containing protein</fullName>
    </submittedName>
</protein>
<dbReference type="Pfam" id="PF16250">
    <property type="entry name" value="DUF4907"/>
    <property type="match status" value="1"/>
</dbReference>
<organism evidence="1">
    <name type="scientific">Mariniphaga anaerophila</name>
    <dbReference type="NCBI Taxonomy" id="1484053"/>
    <lineage>
        <taxon>Bacteria</taxon>
        <taxon>Pseudomonadati</taxon>
        <taxon>Bacteroidota</taxon>
        <taxon>Bacteroidia</taxon>
        <taxon>Marinilabiliales</taxon>
        <taxon>Prolixibacteraceae</taxon>
        <taxon>Mariniphaga</taxon>
    </lineage>
</organism>
<dbReference type="InterPro" id="IPR032593">
    <property type="entry name" value="DUF4907"/>
</dbReference>
<dbReference type="AlphaFoldDB" id="A0A831PKI5"/>
<proteinExistence type="predicted"/>
<evidence type="ECO:0000313" key="1">
    <source>
        <dbReference type="EMBL" id="HDR51605.1"/>
    </source>
</evidence>
<gene>
    <name evidence="1" type="ORF">ENN90_08295</name>
</gene>
<name>A0A831PKI5_9BACT</name>
<reference evidence="1" key="1">
    <citation type="journal article" date="2020" name="mSystems">
        <title>Genome- and Community-Level Interaction Insights into Carbon Utilization and Element Cycling Functions of Hydrothermarchaeota in Hydrothermal Sediment.</title>
        <authorList>
            <person name="Zhou Z."/>
            <person name="Liu Y."/>
            <person name="Xu W."/>
            <person name="Pan J."/>
            <person name="Luo Z.H."/>
            <person name="Li M."/>
        </authorList>
    </citation>
    <scope>NUCLEOTIDE SEQUENCE [LARGE SCALE GENOMIC DNA]</scope>
    <source>
        <strain evidence="1">SpSt-1217</strain>
    </source>
</reference>
<comment type="caution">
    <text evidence="1">The sequence shown here is derived from an EMBL/GenBank/DDBJ whole genome shotgun (WGS) entry which is preliminary data.</text>
</comment>
<accession>A0A831PKI5</accession>
<dbReference type="EMBL" id="DSDK01000455">
    <property type="protein sequence ID" value="HDR51605.1"/>
    <property type="molecule type" value="Genomic_DNA"/>
</dbReference>